<dbReference type="GO" id="GO:0004806">
    <property type="term" value="F:triacylglycerol lipase activity"/>
    <property type="evidence" value="ECO:0007669"/>
    <property type="project" value="TreeGrafter"/>
</dbReference>
<reference evidence="3" key="1">
    <citation type="submission" date="2016-10" db="EMBL/GenBank/DDBJ databases">
        <authorList>
            <person name="Varghese N."/>
            <person name="Submissions S."/>
        </authorList>
    </citation>
    <scope>NUCLEOTIDE SEQUENCE [LARGE SCALE GENOMIC DNA]</scope>
    <source>
        <strain evidence="3">DSM 44209</strain>
    </source>
</reference>
<gene>
    <name evidence="2" type="ORF">SAMN04488546_0501</name>
</gene>
<dbReference type="Proteomes" id="UP000198507">
    <property type="component" value="Unassembled WGS sequence"/>
</dbReference>
<dbReference type="GO" id="GO:0046503">
    <property type="term" value="P:glycerolipid catabolic process"/>
    <property type="evidence" value="ECO:0007669"/>
    <property type="project" value="TreeGrafter"/>
</dbReference>
<evidence type="ECO:0000313" key="3">
    <source>
        <dbReference type="Proteomes" id="UP000198507"/>
    </source>
</evidence>
<evidence type="ECO:0000313" key="2">
    <source>
        <dbReference type="EMBL" id="SES78721.1"/>
    </source>
</evidence>
<accession>A0A1H9ZD17</accession>
<dbReference type="InterPro" id="IPR000073">
    <property type="entry name" value="AB_hydrolase_1"/>
</dbReference>
<dbReference type="InterPro" id="IPR029058">
    <property type="entry name" value="AB_hydrolase_fold"/>
</dbReference>
<sequence>MRGVPRAEVRTVEVGEVRLRTSVRGSGRPLLLVTGLGASLELAEPFERELAARGRQVISFDAPGIGGSTPYRSPRRMPGLVRTVTGMLDALGYDEVDVFGVSLGGVVAQQLARQAQHRVRGLVLAATAPGLGGMPGAPSALLALTTPRRYRDPEHYLQVAGRIYGGMARTDPHRLLHTVIGRVRPPSLAGYAGQLYAITGWTSLPWLHTLRQPTLVIAGDDDPIIPLINGRILAWRIPNASLHVVQGGGHLFILERPADMAELVTSFLDGEPAPVTVGAGATTWTDHPLGGNPAPR</sequence>
<dbReference type="AlphaFoldDB" id="A0A1H9ZD17"/>
<proteinExistence type="predicted"/>
<dbReference type="Pfam" id="PF00561">
    <property type="entry name" value="Abhydrolase_1"/>
    <property type="match status" value="1"/>
</dbReference>
<dbReference type="NCBIfam" id="TIGR02240">
    <property type="entry name" value="PHA_depoly_arom"/>
    <property type="match status" value="1"/>
</dbReference>
<name>A0A1H9ZD17_9ACTN</name>
<dbReference type="SUPFAM" id="SSF53474">
    <property type="entry name" value="alpha/beta-Hydrolases"/>
    <property type="match status" value="1"/>
</dbReference>
<dbReference type="PANTHER" id="PTHR43433:SF5">
    <property type="entry name" value="AB HYDROLASE-1 DOMAIN-CONTAINING PROTEIN"/>
    <property type="match status" value="1"/>
</dbReference>
<dbReference type="InterPro" id="IPR050471">
    <property type="entry name" value="AB_hydrolase"/>
</dbReference>
<dbReference type="Gene3D" id="3.40.50.1820">
    <property type="entry name" value="alpha/beta hydrolase"/>
    <property type="match status" value="1"/>
</dbReference>
<feature type="domain" description="AB hydrolase-1" evidence="1">
    <location>
        <begin position="29"/>
        <end position="257"/>
    </location>
</feature>
<evidence type="ECO:0000259" key="1">
    <source>
        <dbReference type="Pfam" id="PF00561"/>
    </source>
</evidence>
<dbReference type="EMBL" id="FOIE01000001">
    <property type="protein sequence ID" value="SES78721.1"/>
    <property type="molecule type" value="Genomic_DNA"/>
</dbReference>
<dbReference type="PANTHER" id="PTHR43433">
    <property type="entry name" value="HYDROLASE, ALPHA/BETA FOLD FAMILY PROTEIN"/>
    <property type="match status" value="1"/>
</dbReference>
<protein>
    <submittedName>
        <fullName evidence="2">Poly(3-hydroxyalkanoate) depolymerase</fullName>
    </submittedName>
</protein>
<keyword evidence="3" id="KW-1185">Reference proteome</keyword>
<dbReference type="PRINTS" id="PR00111">
    <property type="entry name" value="ABHYDROLASE"/>
</dbReference>
<organism evidence="2 3">
    <name type="scientific">Geodermatophilus poikilotrophus</name>
    <dbReference type="NCBI Taxonomy" id="1333667"/>
    <lineage>
        <taxon>Bacteria</taxon>
        <taxon>Bacillati</taxon>
        <taxon>Actinomycetota</taxon>
        <taxon>Actinomycetes</taxon>
        <taxon>Geodermatophilales</taxon>
        <taxon>Geodermatophilaceae</taxon>
        <taxon>Geodermatophilus</taxon>
    </lineage>
</organism>
<dbReference type="InterPro" id="IPR011942">
    <property type="entry name" value="PHA_depoly_arom"/>
</dbReference>